<reference evidence="5 6" key="1">
    <citation type="journal article" date="2018" name="Gigascience">
        <title>Genomes of trombidid mites reveal novel predicted allergens and laterally-transferred genes associated with secondary metabolism.</title>
        <authorList>
            <person name="Dong X."/>
            <person name="Chaisiri K."/>
            <person name="Xia D."/>
            <person name="Armstrong S.D."/>
            <person name="Fang Y."/>
            <person name="Donnelly M.J."/>
            <person name="Kadowaki T."/>
            <person name="McGarry J.W."/>
            <person name="Darby A.C."/>
            <person name="Makepeace B.L."/>
        </authorList>
    </citation>
    <scope>NUCLEOTIDE SEQUENCE [LARGE SCALE GENOMIC DNA]</scope>
    <source>
        <strain evidence="5">UoL-WK</strain>
    </source>
</reference>
<dbReference type="InterPro" id="IPR036054">
    <property type="entry name" value="BTG-like_sf"/>
</dbReference>
<dbReference type="SUPFAM" id="SSF160696">
    <property type="entry name" value="BTG domain-like"/>
    <property type="match status" value="1"/>
</dbReference>
<evidence type="ECO:0000256" key="2">
    <source>
        <dbReference type="ARBA" id="ARBA00022553"/>
    </source>
</evidence>
<dbReference type="EMBL" id="NCKU01001469">
    <property type="protein sequence ID" value="RWS12033.1"/>
    <property type="molecule type" value="Genomic_DNA"/>
</dbReference>
<dbReference type="AlphaFoldDB" id="A0A3S3P4M8"/>
<dbReference type="Proteomes" id="UP000285301">
    <property type="component" value="Unassembled WGS sequence"/>
</dbReference>
<keyword evidence="6" id="KW-1185">Reference proteome</keyword>
<dbReference type="GO" id="GO:0005737">
    <property type="term" value="C:cytoplasm"/>
    <property type="evidence" value="ECO:0007669"/>
    <property type="project" value="TreeGrafter"/>
</dbReference>
<feature type="compositionally biased region" description="Polar residues" evidence="3">
    <location>
        <begin position="265"/>
        <end position="274"/>
    </location>
</feature>
<dbReference type="PRINTS" id="PR00310">
    <property type="entry name" value="ANTIPRLFBTG1"/>
</dbReference>
<dbReference type="PANTHER" id="PTHR17537">
    <property type="entry name" value="TRANSDUCER OF ERBB2 TOB"/>
    <property type="match status" value="1"/>
</dbReference>
<dbReference type="InterPro" id="IPR002087">
    <property type="entry name" value="Anti_prolifrtn"/>
</dbReference>
<gene>
    <name evidence="5" type="ORF">B4U79_05484</name>
</gene>
<evidence type="ECO:0000256" key="3">
    <source>
        <dbReference type="SAM" id="MobiDB-lite"/>
    </source>
</evidence>
<keyword evidence="2" id="KW-0597">Phosphoprotein</keyword>
<proteinExistence type="inferred from homology"/>
<comment type="similarity">
    <text evidence="1">Belongs to the BTG family.</text>
</comment>
<dbReference type="STRING" id="1965070.A0A3S3P4M8"/>
<feature type="region of interest" description="Disordered" evidence="3">
    <location>
        <begin position="236"/>
        <end position="324"/>
    </location>
</feature>
<dbReference type="SMART" id="SM00099">
    <property type="entry name" value="btg1"/>
    <property type="match status" value="1"/>
</dbReference>
<name>A0A3S3P4M8_9ACAR</name>
<protein>
    <submittedName>
        <fullName evidence="5">Protein Tob1-like protein</fullName>
    </submittedName>
</protein>
<dbReference type="Pfam" id="PF07742">
    <property type="entry name" value="BTG"/>
    <property type="match status" value="1"/>
</dbReference>
<dbReference type="GO" id="GO:0005634">
    <property type="term" value="C:nucleus"/>
    <property type="evidence" value="ECO:0007669"/>
    <property type="project" value="TreeGrafter"/>
</dbReference>
<evidence type="ECO:0000259" key="4">
    <source>
        <dbReference type="SMART" id="SM00099"/>
    </source>
</evidence>
<accession>A0A3S3P4M8</accession>
<evidence type="ECO:0000313" key="5">
    <source>
        <dbReference type="EMBL" id="RWS12033.1"/>
    </source>
</evidence>
<dbReference type="GO" id="GO:0003714">
    <property type="term" value="F:transcription corepressor activity"/>
    <property type="evidence" value="ECO:0007669"/>
    <property type="project" value="TreeGrafter"/>
</dbReference>
<dbReference type="Gene3D" id="3.90.640.90">
    <property type="entry name" value="Anti-proliferative protein, N-terminal domain"/>
    <property type="match status" value="1"/>
</dbReference>
<sequence>MHVEIQVALNFLISFLYNKLPRRRVNQFGEELESLLKVKFEGHWYPDKPYKGSAFRCIKTTPPLDPIFETAARECGMELSDIQENLAPELSIWIDPGEVSYRMSEKGPVKILYSESERGFDPENPDREVTRTFNPEAQCFKPVDSITSQFGSLSMSVGNGPSSPFGASPPLYKSCNGTPTGFISKSLNPTFTTATFAQTKFGSTKLKTNGKRSHRMSPTEFSNYIKQRALLQQQAQQTAIGVSPPLSAPSYSAASTSTAVSGSPHTSRSISPVQNPLDPVNNFMLMANPSSSLSSSSPSTTSSSGFGSQSHYSSLASPNSSRSFSSGMFESNLADLLGSNLHKGQQQQQQQQQQSNALSRFASFLDKASPYVSVPTTSTSPSNGLSVGFTGFGDESPTATSPNNNAAKAFDNFNFNGVSYPNQYQHLLVAN</sequence>
<feature type="compositionally biased region" description="Low complexity" evidence="3">
    <location>
        <begin position="290"/>
        <end position="324"/>
    </location>
</feature>
<organism evidence="5 6">
    <name type="scientific">Dinothrombium tinctorium</name>
    <dbReference type="NCBI Taxonomy" id="1965070"/>
    <lineage>
        <taxon>Eukaryota</taxon>
        <taxon>Metazoa</taxon>
        <taxon>Ecdysozoa</taxon>
        <taxon>Arthropoda</taxon>
        <taxon>Chelicerata</taxon>
        <taxon>Arachnida</taxon>
        <taxon>Acari</taxon>
        <taxon>Acariformes</taxon>
        <taxon>Trombidiformes</taxon>
        <taxon>Prostigmata</taxon>
        <taxon>Anystina</taxon>
        <taxon>Parasitengona</taxon>
        <taxon>Trombidioidea</taxon>
        <taxon>Trombidiidae</taxon>
        <taxon>Dinothrombium</taxon>
    </lineage>
</organism>
<evidence type="ECO:0000256" key="1">
    <source>
        <dbReference type="ARBA" id="ARBA00007989"/>
    </source>
</evidence>
<feature type="domain" description="Anti-proliferative protein" evidence="4">
    <location>
        <begin position="1"/>
        <end position="106"/>
    </location>
</feature>
<evidence type="ECO:0000313" key="6">
    <source>
        <dbReference type="Proteomes" id="UP000285301"/>
    </source>
</evidence>
<dbReference type="InterPro" id="IPR015676">
    <property type="entry name" value="Tob1/2"/>
</dbReference>
<feature type="compositionally biased region" description="Low complexity" evidence="3">
    <location>
        <begin position="236"/>
        <end position="264"/>
    </location>
</feature>
<comment type="caution">
    <text evidence="5">The sequence shown here is derived from an EMBL/GenBank/DDBJ whole genome shotgun (WGS) entry which is preliminary data.</text>
</comment>
<dbReference type="PANTHER" id="PTHR17537:SF5">
    <property type="entry name" value="TRANSDUCER OF ERBB2, ISOFORM A"/>
    <property type="match status" value="1"/>
</dbReference>
<dbReference type="OrthoDB" id="19928at2759"/>